<keyword evidence="6" id="KW-1015">Disulfide bond</keyword>
<dbReference type="FunFam" id="3.40.50.11320:FF:000001">
    <property type="entry name" value="Carboxypeptidase"/>
    <property type="match status" value="1"/>
</dbReference>
<evidence type="ECO:0000256" key="1">
    <source>
        <dbReference type="ARBA" id="ARBA00009431"/>
    </source>
</evidence>
<dbReference type="EMBL" id="CM002298">
    <property type="protein sequence ID" value="ESW03610.1"/>
    <property type="molecule type" value="Genomic_DNA"/>
</dbReference>
<keyword evidence="3" id="KW-0645">Protease</keyword>
<keyword evidence="9" id="KW-1185">Reference proteome</keyword>
<dbReference type="Gramene" id="ESW03610">
    <property type="protein sequence ID" value="ESW03610"/>
    <property type="gene ID" value="PHAVU_011G028200g"/>
</dbReference>
<evidence type="ECO:0000256" key="5">
    <source>
        <dbReference type="ARBA" id="ARBA00022801"/>
    </source>
</evidence>
<dbReference type="InterPro" id="IPR001563">
    <property type="entry name" value="Peptidase_S10"/>
</dbReference>
<dbReference type="Proteomes" id="UP000000226">
    <property type="component" value="Chromosome 11"/>
</dbReference>
<comment type="similarity">
    <text evidence="1">Belongs to the peptidase S10 family.</text>
</comment>
<dbReference type="OrthoDB" id="443318at2759"/>
<evidence type="ECO:0008006" key="10">
    <source>
        <dbReference type="Google" id="ProtNLM"/>
    </source>
</evidence>
<keyword evidence="7" id="KW-0325">Glycoprotein</keyword>
<dbReference type="Gene3D" id="6.10.250.940">
    <property type="match status" value="1"/>
</dbReference>
<dbReference type="GO" id="GO:0006508">
    <property type="term" value="P:proteolysis"/>
    <property type="evidence" value="ECO:0007669"/>
    <property type="project" value="UniProtKB-KW"/>
</dbReference>
<dbReference type="GO" id="GO:0005773">
    <property type="term" value="C:vacuole"/>
    <property type="evidence" value="ECO:0007669"/>
    <property type="project" value="TreeGrafter"/>
</dbReference>
<dbReference type="SUPFAM" id="SSF53474">
    <property type="entry name" value="alpha/beta-Hydrolases"/>
    <property type="match status" value="1"/>
</dbReference>
<dbReference type="InterPro" id="IPR033124">
    <property type="entry name" value="Ser_caboxypep_his_AS"/>
</dbReference>
<proteinExistence type="inferred from homology"/>
<protein>
    <recommendedName>
        <fullName evidence="10">Carboxypeptidase</fullName>
    </recommendedName>
</protein>
<dbReference type="AlphaFoldDB" id="V7AEC9"/>
<dbReference type="Gene3D" id="3.40.50.11320">
    <property type="match status" value="1"/>
</dbReference>
<keyword evidence="2" id="KW-0121">Carboxypeptidase</keyword>
<dbReference type="GO" id="GO:0004185">
    <property type="term" value="F:serine-type carboxypeptidase activity"/>
    <property type="evidence" value="ECO:0007669"/>
    <property type="project" value="InterPro"/>
</dbReference>
<evidence type="ECO:0000313" key="8">
    <source>
        <dbReference type="EMBL" id="ESW03610.1"/>
    </source>
</evidence>
<gene>
    <name evidence="8" type="ORF">PHAVU_011G028200g</name>
</gene>
<organism evidence="8 9">
    <name type="scientific">Phaseolus vulgaris</name>
    <name type="common">Kidney bean</name>
    <name type="synonym">French bean</name>
    <dbReference type="NCBI Taxonomy" id="3885"/>
    <lineage>
        <taxon>Eukaryota</taxon>
        <taxon>Viridiplantae</taxon>
        <taxon>Streptophyta</taxon>
        <taxon>Embryophyta</taxon>
        <taxon>Tracheophyta</taxon>
        <taxon>Spermatophyta</taxon>
        <taxon>Magnoliopsida</taxon>
        <taxon>eudicotyledons</taxon>
        <taxon>Gunneridae</taxon>
        <taxon>Pentapetalae</taxon>
        <taxon>rosids</taxon>
        <taxon>fabids</taxon>
        <taxon>Fabales</taxon>
        <taxon>Fabaceae</taxon>
        <taxon>Papilionoideae</taxon>
        <taxon>50 kb inversion clade</taxon>
        <taxon>NPAAA clade</taxon>
        <taxon>indigoferoid/millettioid clade</taxon>
        <taxon>Phaseoleae</taxon>
        <taxon>Phaseolus</taxon>
    </lineage>
</organism>
<sequence length="398" mass="45504">MIHQVNQLYFGLMEVLMKDLVAPQLPLGQHKRLVHQEEHIKFNKFSWNKVANIIFLDSPIGVGFSYTNNSKDLSELGDEVSASDNYNFLVGWFKKFPNFKSNEFYIVGEGYGGHYAPQLADLIYERNKRGPYINLKGLMMGNAVINTVTDAKGIYDYAWSHGIISTQVWDGIKRHCNFSKKRHTKECKVNMVKFLECYTNIDILNIYSPLCLEDKDYEIPNSSRLVDASHGVSQHVLWNTLTSSGYNYCLDDHVRKYFNKKNVQSAIHANVTNLPYPFTVCSDIIEKWNDSPETVLPLIQKLLNVGLRIWMYSGDYDGRVPILSTKYSLEELKLNVTKEWKAWFEGVEVAGWVEEYEGGLTFASVRGAGHQVPISAPQPALSLFSHFLSSQPLPFSRF</sequence>
<dbReference type="PRINTS" id="PR00724">
    <property type="entry name" value="CRBOXYPTASEC"/>
</dbReference>
<dbReference type="PROSITE" id="PS00560">
    <property type="entry name" value="CARBOXYPEPT_SER_HIS"/>
    <property type="match status" value="1"/>
</dbReference>
<evidence type="ECO:0000313" key="9">
    <source>
        <dbReference type="Proteomes" id="UP000000226"/>
    </source>
</evidence>
<name>V7AEC9_PHAVU</name>
<dbReference type="Pfam" id="PF00450">
    <property type="entry name" value="Peptidase_S10"/>
    <property type="match status" value="1"/>
</dbReference>
<dbReference type="eggNOG" id="KOG1282">
    <property type="taxonomic scope" value="Eukaryota"/>
</dbReference>
<keyword evidence="4" id="KW-0732">Signal</keyword>
<accession>V7AEC9</accession>
<reference evidence="9" key="1">
    <citation type="journal article" date="2014" name="Nat. Genet.">
        <title>A reference genome for common bean and genome-wide analysis of dual domestications.</title>
        <authorList>
            <person name="Schmutz J."/>
            <person name="McClean P.E."/>
            <person name="Mamidi S."/>
            <person name="Wu G.A."/>
            <person name="Cannon S.B."/>
            <person name="Grimwood J."/>
            <person name="Jenkins J."/>
            <person name="Shu S."/>
            <person name="Song Q."/>
            <person name="Chavarro C."/>
            <person name="Torres-Torres M."/>
            <person name="Geffroy V."/>
            <person name="Moghaddam S.M."/>
            <person name="Gao D."/>
            <person name="Abernathy B."/>
            <person name="Barry K."/>
            <person name="Blair M."/>
            <person name="Brick M.A."/>
            <person name="Chovatia M."/>
            <person name="Gepts P."/>
            <person name="Goodstein D.M."/>
            <person name="Gonzales M."/>
            <person name="Hellsten U."/>
            <person name="Hyten D.L."/>
            <person name="Jia G."/>
            <person name="Kelly J.D."/>
            <person name="Kudrna D."/>
            <person name="Lee R."/>
            <person name="Richard M.M."/>
            <person name="Miklas P.N."/>
            <person name="Osorno J.M."/>
            <person name="Rodrigues J."/>
            <person name="Thareau V."/>
            <person name="Urrea C.A."/>
            <person name="Wang M."/>
            <person name="Yu Y."/>
            <person name="Zhang M."/>
            <person name="Wing R.A."/>
            <person name="Cregan P.B."/>
            <person name="Rokhsar D.S."/>
            <person name="Jackson S.A."/>
        </authorList>
    </citation>
    <scope>NUCLEOTIDE SEQUENCE [LARGE SCALE GENOMIC DNA]</scope>
    <source>
        <strain evidence="9">cv. G19833</strain>
    </source>
</reference>
<evidence type="ECO:0000256" key="7">
    <source>
        <dbReference type="ARBA" id="ARBA00023180"/>
    </source>
</evidence>
<evidence type="ECO:0000256" key="3">
    <source>
        <dbReference type="ARBA" id="ARBA00022670"/>
    </source>
</evidence>
<evidence type="ECO:0000256" key="2">
    <source>
        <dbReference type="ARBA" id="ARBA00022645"/>
    </source>
</evidence>
<dbReference type="SMR" id="V7AEC9"/>
<dbReference type="OMA" id="CDYFREE"/>
<dbReference type="InterPro" id="IPR029058">
    <property type="entry name" value="AB_hydrolase_fold"/>
</dbReference>
<dbReference type="PANTHER" id="PTHR11802:SF280">
    <property type="entry name" value="SERINE CARBOXYPEPTIDASE-LIKE 35"/>
    <property type="match status" value="1"/>
</dbReference>
<dbReference type="PANTHER" id="PTHR11802">
    <property type="entry name" value="SERINE PROTEASE FAMILY S10 SERINE CARBOXYPEPTIDASE"/>
    <property type="match status" value="1"/>
</dbReference>
<evidence type="ECO:0000256" key="6">
    <source>
        <dbReference type="ARBA" id="ARBA00023157"/>
    </source>
</evidence>
<keyword evidence="5" id="KW-0378">Hydrolase</keyword>
<evidence type="ECO:0000256" key="4">
    <source>
        <dbReference type="ARBA" id="ARBA00022729"/>
    </source>
</evidence>
<dbReference type="Gene3D" id="3.40.50.1820">
    <property type="entry name" value="alpha/beta hydrolase"/>
    <property type="match status" value="1"/>
</dbReference>